<feature type="compositionally biased region" description="Low complexity" evidence="1">
    <location>
        <begin position="22"/>
        <end position="33"/>
    </location>
</feature>
<name>A0A6A5ZVB4_9PLEO</name>
<organism evidence="2 3">
    <name type="scientific">Dothidotthia symphoricarpi CBS 119687</name>
    <dbReference type="NCBI Taxonomy" id="1392245"/>
    <lineage>
        <taxon>Eukaryota</taxon>
        <taxon>Fungi</taxon>
        <taxon>Dikarya</taxon>
        <taxon>Ascomycota</taxon>
        <taxon>Pezizomycotina</taxon>
        <taxon>Dothideomycetes</taxon>
        <taxon>Pleosporomycetidae</taxon>
        <taxon>Pleosporales</taxon>
        <taxon>Dothidotthiaceae</taxon>
        <taxon>Dothidotthia</taxon>
    </lineage>
</organism>
<feature type="region of interest" description="Disordered" evidence="1">
    <location>
        <begin position="419"/>
        <end position="468"/>
    </location>
</feature>
<gene>
    <name evidence="2" type="ORF">P153DRAFT_391417</name>
</gene>
<dbReference type="GeneID" id="54411496"/>
<protein>
    <submittedName>
        <fullName evidence="2">Uncharacterized protein</fullName>
    </submittedName>
</protein>
<feature type="region of interest" description="Disordered" evidence="1">
    <location>
        <begin position="1"/>
        <end position="53"/>
    </location>
</feature>
<evidence type="ECO:0000313" key="2">
    <source>
        <dbReference type="EMBL" id="KAF2123580.1"/>
    </source>
</evidence>
<evidence type="ECO:0000256" key="1">
    <source>
        <dbReference type="SAM" id="MobiDB-lite"/>
    </source>
</evidence>
<feature type="compositionally biased region" description="Basic residues" evidence="1">
    <location>
        <begin position="220"/>
        <end position="229"/>
    </location>
</feature>
<dbReference type="EMBL" id="ML977525">
    <property type="protein sequence ID" value="KAF2123580.1"/>
    <property type="molecule type" value="Genomic_DNA"/>
</dbReference>
<sequence length="468" mass="51546">MGKSHSHRNSHNRKSPDNQKPSSASETSSTESESYQHPISPSSPRPAKPTLTTNPHVMKIGQQLHLYSTLHKIRKQEYIDALAKFRAWYPPHKKLVSDPDLHNEWANSSNRNRAFAQLIRGMEDAETRAIAYNEALADAERSTVGRGSTRSRFESLARSDAGGSIQSHGMRALTKRDKRFRRTRPQPVEDRNPTTPTPLRSGDRYTALDDDDDYDDKPRQANRKQHVSKKQAGSGKTGRAIYRNPMSSQSSEQSSDTARYQGPSRSSSRNHNSKTIPTSVPTSPLDASPQTDTGLPSSSSAPVSTPAATSAPDSDLAGVPPGPIAYALDKLFNLSRATTRPVPPPTRSMKFEVRGQEYSYTGPVIRMETNGSGRNTDDGLSGMGMANMMMGVVGMNMPGMGPQQMPGVGFGISNHRQEGVGQVTQQPQGRRRLVELKNGRAKKRTLTDTESDSDERQQKKKKGRRSEK</sequence>
<feature type="compositionally biased region" description="Polar residues" evidence="1">
    <location>
        <begin position="263"/>
        <end position="282"/>
    </location>
</feature>
<proteinExistence type="predicted"/>
<feature type="compositionally biased region" description="Basic residues" evidence="1">
    <location>
        <begin position="458"/>
        <end position="468"/>
    </location>
</feature>
<feature type="compositionally biased region" description="Basic residues" evidence="1">
    <location>
        <begin position="1"/>
        <end position="13"/>
    </location>
</feature>
<dbReference type="AlphaFoldDB" id="A0A6A5ZVB4"/>
<feature type="compositionally biased region" description="Low complexity" evidence="1">
    <location>
        <begin position="296"/>
        <end position="315"/>
    </location>
</feature>
<keyword evidence="3" id="KW-1185">Reference proteome</keyword>
<dbReference type="RefSeq" id="XP_033517974.1">
    <property type="nucleotide sequence ID" value="XM_033671064.1"/>
</dbReference>
<dbReference type="Proteomes" id="UP000799771">
    <property type="component" value="Unassembled WGS sequence"/>
</dbReference>
<evidence type="ECO:0000313" key="3">
    <source>
        <dbReference type="Proteomes" id="UP000799771"/>
    </source>
</evidence>
<accession>A0A6A5ZVB4</accession>
<reference evidence="2" key="1">
    <citation type="journal article" date="2020" name="Stud. Mycol.">
        <title>101 Dothideomycetes genomes: a test case for predicting lifestyles and emergence of pathogens.</title>
        <authorList>
            <person name="Haridas S."/>
            <person name="Albert R."/>
            <person name="Binder M."/>
            <person name="Bloem J."/>
            <person name="Labutti K."/>
            <person name="Salamov A."/>
            <person name="Andreopoulos B."/>
            <person name="Baker S."/>
            <person name="Barry K."/>
            <person name="Bills G."/>
            <person name="Bluhm B."/>
            <person name="Cannon C."/>
            <person name="Castanera R."/>
            <person name="Culley D."/>
            <person name="Daum C."/>
            <person name="Ezra D."/>
            <person name="Gonzalez J."/>
            <person name="Henrissat B."/>
            <person name="Kuo A."/>
            <person name="Liang C."/>
            <person name="Lipzen A."/>
            <person name="Lutzoni F."/>
            <person name="Magnuson J."/>
            <person name="Mondo S."/>
            <person name="Nolan M."/>
            <person name="Ohm R."/>
            <person name="Pangilinan J."/>
            <person name="Park H.-J."/>
            <person name="Ramirez L."/>
            <person name="Alfaro M."/>
            <person name="Sun H."/>
            <person name="Tritt A."/>
            <person name="Yoshinaga Y."/>
            <person name="Zwiers L.-H."/>
            <person name="Turgeon B."/>
            <person name="Goodwin S."/>
            <person name="Spatafora J."/>
            <person name="Crous P."/>
            <person name="Grigoriev I."/>
        </authorList>
    </citation>
    <scope>NUCLEOTIDE SEQUENCE</scope>
    <source>
        <strain evidence="2">CBS 119687</strain>
    </source>
</reference>
<feature type="region of interest" description="Disordered" evidence="1">
    <location>
        <begin position="138"/>
        <end position="317"/>
    </location>
</feature>